<feature type="transmembrane region" description="Helical" evidence="2">
    <location>
        <begin position="1081"/>
        <end position="1105"/>
    </location>
</feature>
<gene>
    <name evidence="4" type="ORF">FUG_LOCUS562400</name>
</gene>
<keyword evidence="2" id="KW-1133">Transmembrane helix</keyword>
<dbReference type="PANTHER" id="PTHR24359">
    <property type="entry name" value="SERINE/THREONINE-PROTEIN KINASE SBK1"/>
    <property type="match status" value="1"/>
</dbReference>
<keyword evidence="2" id="KW-0812">Transmembrane</keyword>
<feature type="compositionally biased region" description="Basic residues" evidence="1">
    <location>
        <begin position="1966"/>
        <end position="1975"/>
    </location>
</feature>
<accession>A0A4E9EPH5</accession>
<protein>
    <recommendedName>
        <fullName evidence="3">Protein kinase domain-containing protein</fullName>
    </recommendedName>
</protein>
<feature type="region of interest" description="Disordered" evidence="1">
    <location>
        <begin position="1192"/>
        <end position="1270"/>
    </location>
</feature>
<reference evidence="4" key="1">
    <citation type="submission" date="2019-04" db="EMBL/GenBank/DDBJ databases">
        <authorList>
            <person name="Melise S."/>
            <person name="Noan J."/>
            <person name="Okalmin O."/>
        </authorList>
    </citation>
    <scope>NUCLEOTIDE SEQUENCE</scope>
    <source>
        <strain evidence="4">FN9</strain>
    </source>
</reference>
<dbReference type="InterPro" id="IPR000719">
    <property type="entry name" value="Prot_kinase_dom"/>
</dbReference>
<feature type="region of interest" description="Disordered" evidence="1">
    <location>
        <begin position="1880"/>
        <end position="1978"/>
    </location>
</feature>
<evidence type="ECO:0000313" key="4">
    <source>
        <dbReference type="EMBL" id="VIO64255.1"/>
    </source>
</evidence>
<dbReference type="EMBL" id="CAAKMV010000196">
    <property type="protein sequence ID" value="VIO64255.1"/>
    <property type="molecule type" value="Genomic_DNA"/>
</dbReference>
<feature type="transmembrane region" description="Helical" evidence="2">
    <location>
        <begin position="1117"/>
        <end position="1135"/>
    </location>
</feature>
<evidence type="ECO:0000256" key="1">
    <source>
        <dbReference type="SAM" id="MobiDB-lite"/>
    </source>
</evidence>
<dbReference type="PROSITE" id="PS50011">
    <property type="entry name" value="PROTEIN_KINASE_DOM"/>
    <property type="match status" value="2"/>
</dbReference>
<keyword evidence="2" id="KW-0472">Membrane</keyword>
<feature type="compositionally biased region" description="Basic and acidic residues" evidence="1">
    <location>
        <begin position="1258"/>
        <end position="1269"/>
    </location>
</feature>
<feature type="domain" description="Protein kinase" evidence="3">
    <location>
        <begin position="216"/>
        <end position="546"/>
    </location>
</feature>
<name>A0A4E9EPH5_GIBZA</name>
<sequence length="1993" mass="227385">MPIDPPLNPPQILVNDMPVQERRKPSTADYKYEGNGLVPIRSTEKELGALLRIHCVEDGIDGEFWTHALLRHILSRDRIKDELMQPKYGFTKDQVNEYVSKIHPHLANASSKTIYIRIFALLALIEKIQDIARFIREEACDDILPIVISQGRNVYSSKEGNRHLSCFSGWKTYELEHFETRQWWVDTPYFDSTVNKPLTEITLDRGTHKPWRRLRGDEQHDGSEGAYGIVIPVEIHPTAHSFQELLRGINLDCTKFAVKTLNKTPSNTKQTFLAEWQMLKQFNGLCHPHLVTALSAVTQDDKWSFIFPCASSDFDRYKETIDPPQGRRGAMWLLTQLTGLIGAIDTIHDPRHLNLGPQGKYGRHGDIKCDNILCFKNSETTDDVLVISDFGLSKLNSDKSRSNIPNATVPPVPGYRPPECDIEGGKVSRAFDVWTIGCLFLELITWFLGGPSYIKKFEKKRTTTFINGMMNNIFFTFQELVPRDSGGAKAILVKPEVTEWVLELRQHANCSQFVHEALDIIEQKMLVVLSTRKTRSSSGELRREFERISRRCNSEREYTQGKPLTEKELREARDQIRQNTVAVRAIPNKHARALIGTFQIKLSKHTGRTEMSYNRDQFEKMDIIGNKEDLHSNALLLLQAQHPYHDVYEERPTSVAPLIRTMNDDNDWNNWFEEDHPKLDGSQSGLVLILARRGGETKIDPMQRMQSSDCVRDIEKVASGFKEAPKDALRGTGGQRTLRNIPFSAQTFKRIAKEFRIHDSIIRQVSRADVPDFSAVKLDMELSKHQPLPAHVYNIRTSNSWENDLAASTTYLPHCSLSLSIVFGCTISIEDEIMSRLTRVTYEILHPLLIPSIIVELERKRQLPIVEDMIDQVETKILELDKDPESLQDVPRDEKIALKEAKRSAWLDMLYLRNQLLSWRRCMETLHKQTKSLDRKMFGRPYAQVRYKYEGTEESGDRDYILSDSDSELEEYCNVRPSANNHPYNNVEHQGSRQLVRTEVEPYYPECQRPLWTSSFYMRRTGKKIKGRLEQIMREYSDKIQQCTSGIEGMVMSTQWSQAQGETNVEIALATSQDSRHMRSIALVTMVFLPGTFFASIFSMGFFNFTGSGSVIVSRLFWLYVVLAAGFTAVTVGAWQKALSSVECPETATVRKDGIVSMLESALDSAQPGPRKCVLLSCMTLVANQLIQMMQSRQSVSDKSPDSPEASDAEASQRRRKSVAFADDKHGGTNDESQLDKDSINHSTNEQMSTPHASPQDMSRESNPGKDRPIVSQQQSLGFAIRNQVFQPEDESLESFLPRDKLEESLTQQRIIEALRIEGEFPPERLESIARDIIDPLGFMTSSQPHLRSRKEIFAILSLIDKISTIESFIQDGLFDHDLPFRYLRQTDSLDGNTRPWVMKTCDLHRESREIPFFRKWSNKEAESFEGRQWKVHIPVFTGIPETTDKPTHYVLAKKANLPYIFKTEVGRGGFGAVDRVEIHASHTITSGNPAVVAVKRLGTSERCVFDREVSNLNRFATKDAPHLIQLLWTFSLGSEHHLVFPCADGNLMDLWRRHHAPLAASQDHETALWFSRQCLGIVQGLNMIHQTNDPDSDEPQKYGRHGDLKPENILWFRQSSSTEPGYSLGTLKISDFGLTRFHRTQTKSHINTNGIGWSPTYRAPEYDVHDEVAQSYDIWCLACVFLEFTTWYLNGWDAVDKFAESRKKEDSNPIMRQDTFFNHIHEGNRVSAIAKKSVAVEMRNLYEHADASDLTIDLLEFVETDLLRMRPELRTRCSKVVHRLQGLFDKSCSNPDYCLTLARDLPVRKDTDLSRLDPVGVTIQYHAGGMRSDDILPQLRQRRGSGSSSPRLSSFRQSNPQVATLFEEPVSVDYVVHKEMPNGQLQQPIKSQIKPVSNSDMQDTIDTATPNDNSEIAVTTVEKVDLRTSEQEEYGQGYGQPDQQRDEVGPSTKLQNLAVSSTDVQPEQKKKRSKRRDKVKSGLSWVFCCRSGKHKE</sequence>
<feature type="compositionally biased region" description="Polar residues" evidence="1">
    <location>
        <begin position="1241"/>
        <end position="1257"/>
    </location>
</feature>
<dbReference type="SUPFAM" id="SSF56112">
    <property type="entry name" value="Protein kinase-like (PK-like)"/>
    <property type="match status" value="2"/>
</dbReference>
<dbReference type="CDD" id="cd00180">
    <property type="entry name" value="PKc"/>
    <property type="match status" value="2"/>
</dbReference>
<feature type="region of interest" description="Disordered" evidence="1">
    <location>
        <begin position="1829"/>
        <end position="1855"/>
    </location>
</feature>
<feature type="domain" description="Protein kinase" evidence="3">
    <location>
        <begin position="1460"/>
        <end position="1785"/>
    </location>
</feature>
<dbReference type="GO" id="GO:0004674">
    <property type="term" value="F:protein serine/threonine kinase activity"/>
    <property type="evidence" value="ECO:0007669"/>
    <property type="project" value="TreeGrafter"/>
</dbReference>
<feature type="compositionally biased region" description="Polar residues" evidence="1">
    <location>
        <begin position="1949"/>
        <end position="1962"/>
    </location>
</feature>
<dbReference type="GO" id="GO:0005524">
    <property type="term" value="F:ATP binding"/>
    <property type="evidence" value="ECO:0007669"/>
    <property type="project" value="InterPro"/>
</dbReference>
<feature type="compositionally biased region" description="Polar residues" evidence="1">
    <location>
        <begin position="1880"/>
        <end position="1914"/>
    </location>
</feature>
<evidence type="ECO:0000259" key="3">
    <source>
        <dbReference type="PROSITE" id="PS50011"/>
    </source>
</evidence>
<feature type="compositionally biased region" description="Basic and acidic residues" evidence="1">
    <location>
        <begin position="1222"/>
        <end position="1240"/>
    </location>
</feature>
<dbReference type="PANTHER" id="PTHR24359:SF37">
    <property type="entry name" value="PROTEIN KINASE DOMAIN-CONTAINING PROTEIN"/>
    <property type="match status" value="1"/>
</dbReference>
<dbReference type="Gene3D" id="1.10.510.10">
    <property type="entry name" value="Transferase(Phosphotransferase) domain 1"/>
    <property type="match status" value="2"/>
</dbReference>
<evidence type="ECO:0000256" key="2">
    <source>
        <dbReference type="SAM" id="Phobius"/>
    </source>
</evidence>
<dbReference type="SMART" id="SM00220">
    <property type="entry name" value="S_TKc"/>
    <property type="match status" value="1"/>
</dbReference>
<dbReference type="Pfam" id="PF00069">
    <property type="entry name" value="Pkinase"/>
    <property type="match status" value="2"/>
</dbReference>
<feature type="compositionally biased region" description="Low complexity" evidence="1">
    <location>
        <begin position="1841"/>
        <end position="1855"/>
    </location>
</feature>
<dbReference type="Gene3D" id="1.20.58.340">
    <property type="entry name" value="Magnesium transport protein CorA, transmembrane region"/>
    <property type="match status" value="1"/>
</dbReference>
<dbReference type="Gene3D" id="3.30.200.20">
    <property type="entry name" value="Phosphorylase Kinase, domain 1"/>
    <property type="match status" value="1"/>
</dbReference>
<organism evidence="4">
    <name type="scientific">Gibberella zeae</name>
    <name type="common">Wheat head blight fungus</name>
    <name type="synonym">Fusarium graminearum</name>
    <dbReference type="NCBI Taxonomy" id="5518"/>
    <lineage>
        <taxon>Eukaryota</taxon>
        <taxon>Fungi</taxon>
        <taxon>Dikarya</taxon>
        <taxon>Ascomycota</taxon>
        <taxon>Pezizomycotina</taxon>
        <taxon>Sordariomycetes</taxon>
        <taxon>Hypocreomycetidae</taxon>
        <taxon>Hypocreales</taxon>
        <taxon>Nectriaceae</taxon>
        <taxon>Fusarium</taxon>
    </lineage>
</organism>
<proteinExistence type="predicted"/>
<dbReference type="InterPro" id="IPR011009">
    <property type="entry name" value="Kinase-like_dom_sf"/>
</dbReference>